<feature type="region of interest" description="Disordered" evidence="1">
    <location>
        <begin position="145"/>
        <end position="164"/>
    </location>
</feature>
<evidence type="ECO:0000313" key="4">
    <source>
        <dbReference type="Proteomes" id="UP000593932"/>
    </source>
</evidence>
<accession>A0A7S6UMS1</accession>
<feature type="chain" id="PRO_5046215297" description="Adhesin" evidence="2">
    <location>
        <begin position="17"/>
        <end position="205"/>
    </location>
</feature>
<sequence>MAITAVATLFCSAAIAAQPGDGYADMLDYLASTRIDGRAFVDASGAVGANLAAGDHNLQANLRSFASGGQAGSIASARQQHDNNHIDTPTHASATIGGVAFGHASGLVSINQASGSGNAETNLVAAALAHQGIRESTDGSLLSAVSASAGGQASPNPDVARPGTRNVAVESTAMQGFEGILQLNQIAGSGNSISNQLALSVEGHP</sequence>
<evidence type="ECO:0000313" key="3">
    <source>
        <dbReference type="EMBL" id="QOW23187.1"/>
    </source>
</evidence>
<feature type="compositionally biased region" description="Low complexity" evidence="1">
    <location>
        <begin position="145"/>
        <end position="154"/>
    </location>
</feature>
<dbReference type="EMBL" id="CP063657">
    <property type="protein sequence ID" value="QOW23187.1"/>
    <property type="molecule type" value="Genomic_DNA"/>
</dbReference>
<evidence type="ECO:0000256" key="2">
    <source>
        <dbReference type="SAM" id="SignalP"/>
    </source>
</evidence>
<evidence type="ECO:0008006" key="5">
    <source>
        <dbReference type="Google" id="ProtNLM"/>
    </source>
</evidence>
<feature type="signal peptide" evidence="2">
    <location>
        <begin position="1"/>
        <end position="16"/>
    </location>
</feature>
<proteinExistence type="predicted"/>
<name>A0A7S6UMS1_9GAMM</name>
<reference evidence="3 4" key="1">
    <citation type="submission" date="2020-10" db="EMBL/GenBank/DDBJ databases">
        <title>complete genome sequencing of Lysobacter sp. H23M41.</title>
        <authorList>
            <person name="Bae J.-W."/>
            <person name="Lee S.-Y."/>
        </authorList>
    </citation>
    <scope>NUCLEOTIDE SEQUENCE [LARGE SCALE GENOMIC DNA]</scope>
    <source>
        <strain evidence="3 4">H23M41</strain>
    </source>
</reference>
<organism evidence="3 4">
    <name type="scientific">Novilysobacter avium</name>
    <dbReference type="NCBI Taxonomy" id="2781023"/>
    <lineage>
        <taxon>Bacteria</taxon>
        <taxon>Pseudomonadati</taxon>
        <taxon>Pseudomonadota</taxon>
        <taxon>Gammaproteobacteria</taxon>
        <taxon>Lysobacterales</taxon>
        <taxon>Lysobacteraceae</taxon>
        <taxon>Novilysobacter</taxon>
    </lineage>
</organism>
<keyword evidence="4" id="KW-1185">Reference proteome</keyword>
<gene>
    <name evidence="3" type="ORF">INQ42_00095</name>
</gene>
<protein>
    <recommendedName>
        <fullName evidence="5">Adhesin</fullName>
    </recommendedName>
</protein>
<keyword evidence="2" id="KW-0732">Signal</keyword>
<evidence type="ECO:0000256" key="1">
    <source>
        <dbReference type="SAM" id="MobiDB-lite"/>
    </source>
</evidence>
<dbReference type="Proteomes" id="UP000593932">
    <property type="component" value="Chromosome"/>
</dbReference>